<evidence type="ECO:0000313" key="3">
    <source>
        <dbReference type="Proteomes" id="UP000812287"/>
    </source>
</evidence>
<accession>A0A9P7VVQ3</accession>
<dbReference type="SUPFAM" id="SSF56112">
    <property type="entry name" value="Protein kinase-like (PK-like)"/>
    <property type="match status" value="1"/>
</dbReference>
<sequence>MVEFWIKKKGLYHEDPKSNNVFVTPNLDRLTLIDYGRSRRVTGLTQKMISDITHQSLRGFTSLLDQCNEKPSKGRVRNFPPLIKPSGVSVISDKEKAAAAAEQDKRLEAQIQGQPAGGGETSEQGAERNA</sequence>
<keyword evidence="3" id="KW-1185">Reference proteome</keyword>
<proteinExistence type="predicted"/>
<feature type="compositionally biased region" description="Basic and acidic residues" evidence="1">
    <location>
        <begin position="94"/>
        <end position="108"/>
    </location>
</feature>
<dbReference type="InterPro" id="IPR011009">
    <property type="entry name" value="Kinase-like_dom_sf"/>
</dbReference>
<reference evidence="2" key="1">
    <citation type="submission" date="2020-11" db="EMBL/GenBank/DDBJ databases">
        <title>Adaptations for nitrogen fixation in a non-lichenized fungal sporocarp promotes dispersal by wood-feeding termites.</title>
        <authorList>
            <consortium name="DOE Joint Genome Institute"/>
            <person name="Koch R.A."/>
            <person name="Yoon G."/>
            <person name="Arayal U."/>
            <person name="Lail K."/>
            <person name="Amirebrahimi M."/>
            <person name="Labutti K."/>
            <person name="Lipzen A."/>
            <person name="Riley R."/>
            <person name="Barry K."/>
            <person name="Henrissat B."/>
            <person name="Grigoriev I.V."/>
            <person name="Herr J.R."/>
            <person name="Aime M.C."/>
        </authorList>
    </citation>
    <scope>NUCLEOTIDE SEQUENCE</scope>
    <source>
        <strain evidence="2">MCA 3950</strain>
    </source>
</reference>
<protein>
    <recommendedName>
        <fullName evidence="4">Protein kinase domain-containing protein</fullName>
    </recommendedName>
</protein>
<evidence type="ECO:0008006" key="4">
    <source>
        <dbReference type="Google" id="ProtNLM"/>
    </source>
</evidence>
<dbReference type="GeneID" id="66104557"/>
<dbReference type="Proteomes" id="UP000812287">
    <property type="component" value="Unassembled WGS sequence"/>
</dbReference>
<organism evidence="2 3">
    <name type="scientific">Guyanagaster necrorhizus</name>
    <dbReference type="NCBI Taxonomy" id="856835"/>
    <lineage>
        <taxon>Eukaryota</taxon>
        <taxon>Fungi</taxon>
        <taxon>Dikarya</taxon>
        <taxon>Basidiomycota</taxon>
        <taxon>Agaricomycotina</taxon>
        <taxon>Agaricomycetes</taxon>
        <taxon>Agaricomycetidae</taxon>
        <taxon>Agaricales</taxon>
        <taxon>Marasmiineae</taxon>
        <taxon>Physalacriaceae</taxon>
        <taxon>Guyanagaster</taxon>
    </lineage>
</organism>
<dbReference type="OrthoDB" id="2882595at2759"/>
<feature type="region of interest" description="Disordered" evidence="1">
    <location>
        <begin position="94"/>
        <end position="130"/>
    </location>
</feature>
<evidence type="ECO:0000256" key="1">
    <source>
        <dbReference type="SAM" id="MobiDB-lite"/>
    </source>
</evidence>
<dbReference type="EMBL" id="MU250531">
    <property type="protein sequence ID" value="KAG7447565.1"/>
    <property type="molecule type" value="Genomic_DNA"/>
</dbReference>
<gene>
    <name evidence="2" type="ORF">BT62DRAFT_781766</name>
</gene>
<comment type="caution">
    <text evidence="2">The sequence shown here is derived from an EMBL/GenBank/DDBJ whole genome shotgun (WGS) entry which is preliminary data.</text>
</comment>
<evidence type="ECO:0000313" key="2">
    <source>
        <dbReference type="EMBL" id="KAG7447565.1"/>
    </source>
</evidence>
<dbReference type="AlphaFoldDB" id="A0A9P7VVQ3"/>
<name>A0A9P7VVQ3_9AGAR</name>
<dbReference type="RefSeq" id="XP_043041065.1">
    <property type="nucleotide sequence ID" value="XM_043182261.1"/>
</dbReference>